<comment type="caution">
    <text evidence="1">The sequence shown here is derived from an EMBL/GenBank/DDBJ whole genome shotgun (WGS) entry which is preliminary data.</text>
</comment>
<reference evidence="1 2" key="1">
    <citation type="journal article" date="2022" name="Nat. Ecol. Evol.">
        <title>A masculinizing supergene underlies an exaggerated male reproductive morph in a spider.</title>
        <authorList>
            <person name="Hendrickx F."/>
            <person name="De Corte Z."/>
            <person name="Sonet G."/>
            <person name="Van Belleghem S.M."/>
            <person name="Kostlbacher S."/>
            <person name="Vangestel C."/>
        </authorList>
    </citation>
    <scope>NUCLEOTIDE SEQUENCE [LARGE SCALE GENOMIC DNA]</scope>
    <source>
        <strain evidence="1">W744_W776</strain>
    </source>
</reference>
<name>A0AAV6TPB0_9ARAC</name>
<gene>
    <name evidence="1" type="ORF">JTE90_025378</name>
</gene>
<accession>A0AAV6TPB0</accession>
<evidence type="ECO:0000313" key="2">
    <source>
        <dbReference type="Proteomes" id="UP000827092"/>
    </source>
</evidence>
<dbReference type="Proteomes" id="UP000827092">
    <property type="component" value="Unassembled WGS sequence"/>
</dbReference>
<proteinExistence type="predicted"/>
<evidence type="ECO:0000313" key="1">
    <source>
        <dbReference type="EMBL" id="KAG8173662.1"/>
    </source>
</evidence>
<protein>
    <submittedName>
        <fullName evidence="1">Uncharacterized protein</fullName>
    </submittedName>
</protein>
<organism evidence="1 2">
    <name type="scientific">Oedothorax gibbosus</name>
    <dbReference type="NCBI Taxonomy" id="931172"/>
    <lineage>
        <taxon>Eukaryota</taxon>
        <taxon>Metazoa</taxon>
        <taxon>Ecdysozoa</taxon>
        <taxon>Arthropoda</taxon>
        <taxon>Chelicerata</taxon>
        <taxon>Arachnida</taxon>
        <taxon>Araneae</taxon>
        <taxon>Araneomorphae</taxon>
        <taxon>Entelegynae</taxon>
        <taxon>Araneoidea</taxon>
        <taxon>Linyphiidae</taxon>
        <taxon>Erigoninae</taxon>
        <taxon>Oedothorax</taxon>
    </lineage>
</organism>
<dbReference type="EMBL" id="JAFNEN010001562">
    <property type="protein sequence ID" value="KAG8173662.1"/>
    <property type="molecule type" value="Genomic_DNA"/>
</dbReference>
<sequence>MATKHDILREKQIFGFFFSDFQSPRAIPACYERVVVYVKERIESKGAWPWLGGSMQRINEFVLQKLVPSSWGGNWLGNGLQGTIVRRPVPKNIETLSPGQNGTIWVVL</sequence>
<keyword evidence="2" id="KW-1185">Reference proteome</keyword>
<dbReference type="AlphaFoldDB" id="A0AAV6TPB0"/>